<dbReference type="AlphaFoldDB" id="A0A8H5ZQB1"/>
<organism evidence="1 2">
    <name type="scientific">Cochliobolus sativus</name>
    <name type="common">Common root rot and spot blotch fungus</name>
    <name type="synonym">Bipolaris sorokiniana</name>
    <dbReference type="NCBI Taxonomy" id="45130"/>
    <lineage>
        <taxon>Eukaryota</taxon>
        <taxon>Fungi</taxon>
        <taxon>Dikarya</taxon>
        <taxon>Ascomycota</taxon>
        <taxon>Pezizomycotina</taxon>
        <taxon>Dothideomycetes</taxon>
        <taxon>Pleosporomycetidae</taxon>
        <taxon>Pleosporales</taxon>
        <taxon>Pleosporineae</taxon>
        <taxon>Pleosporaceae</taxon>
        <taxon>Bipolaris</taxon>
    </lineage>
</organism>
<dbReference type="Proteomes" id="UP000624244">
    <property type="component" value="Unassembled WGS sequence"/>
</dbReference>
<reference evidence="1" key="1">
    <citation type="submission" date="2019-11" db="EMBL/GenBank/DDBJ databases">
        <title>Bipolaris sorokiniana Genome sequencing.</title>
        <authorList>
            <person name="Wang H."/>
        </authorList>
    </citation>
    <scope>NUCLEOTIDE SEQUENCE</scope>
</reference>
<evidence type="ECO:0000313" key="1">
    <source>
        <dbReference type="EMBL" id="KAF5853104.1"/>
    </source>
</evidence>
<accession>A0A8H5ZQB1</accession>
<gene>
    <name evidence="1" type="ORF">GGP41_001653</name>
</gene>
<evidence type="ECO:0000313" key="2">
    <source>
        <dbReference type="Proteomes" id="UP000624244"/>
    </source>
</evidence>
<sequence length="68" mass="7287">MPLVVLYICAFECCSPRRCDFLIKDVGTSIHPPALASECASQQRDCVQSVWASSALVSGKHSIDATAC</sequence>
<proteinExistence type="predicted"/>
<protein>
    <submittedName>
        <fullName evidence="1">Uncharacterized protein</fullName>
    </submittedName>
</protein>
<name>A0A8H5ZQB1_COCSA</name>
<dbReference type="EMBL" id="WNKQ01000002">
    <property type="protein sequence ID" value="KAF5853104.1"/>
    <property type="molecule type" value="Genomic_DNA"/>
</dbReference>
<comment type="caution">
    <text evidence="1">The sequence shown here is derived from an EMBL/GenBank/DDBJ whole genome shotgun (WGS) entry which is preliminary data.</text>
</comment>